<organism evidence="6 7">
    <name type="scientific">Alkalilimnicola ehrlichii</name>
    <dbReference type="NCBI Taxonomy" id="351052"/>
    <lineage>
        <taxon>Bacteria</taxon>
        <taxon>Pseudomonadati</taxon>
        <taxon>Pseudomonadota</taxon>
        <taxon>Gammaproteobacteria</taxon>
        <taxon>Chromatiales</taxon>
        <taxon>Ectothiorhodospiraceae</taxon>
        <taxon>Alkalilimnicola</taxon>
    </lineage>
</organism>
<dbReference type="GO" id="GO:1901135">
    <property type="term" value="P:carbohydrate derivative metabolic process"/>
    <property type="evidence" value="ECO:0007669"/>
    <property type="project" value="InterPro"/>
</dbReference>
<dbReference type="InterPro" id="IPR036388">
    <property type="entry name" value="WH-like_DNA-bd_sf"/>
</dbReference>
<dbReference type="SUPFAM" id="SSF53697">
    <property type="entry name" value="SIS domain"/>
    <property type="match status" value="1"/>
</dbReference>
<dbReference type="SUPFAM" id="SSF46689">
    <property type="entry name" value="Homeodomain-like"/>
    <property type="match status" value="1"/>
</dbReference>
<dbReference type="AlphaFoldDB" id="A0A3E0WJM8"/>
<protein>
    <submittedName>
        <fullName evidence="6">Transcriptional regulator</fullName>
    </submittedName>
</protein>
<reference evidence="7" key="1">
    <citation type="submission" date="2017-05" db="EMBL/GenBank/DDBJ databases">
        <authorList>
            <person name="Sharma S."/>
            <person name="Sidhu C."/>
            <person name="Pinnaka A.K."/>
        </authorList>
    </citation>
    <scope>NUCLEOTIDE SEQUENCE [LARGE SCALE GENOMIC DNA]</scope>
    <source>
        <strain evidence="7">AK93</strain>
    </source>
</reference>
<evidence type="ECO:0000256" key="3">
    <source>
        <dbReference type="ARBA" id="ARBA00023163"/>
    </source>
</evidence>
<dbReference type="EMBL" id="NFZW01000029">
    <property type="protein sequence ID" value="RFA32413.1"/>
    <property type="molecule type" value="Genomic_DNA"/>
</dbReference>
<dbReference type="InterPro" id="IPR046348">
    <property type="entry name" value="SIS_dom_sf"/>
</dbReference>
<dbReference type="PROSITE" id="PS51071">
    <property type="entry name" value="HTH_RPIR"/>
    <property type="match status" value="1"/>
</dbReference>
<evidence type="ECO:0000256" key="1">
    <source>
        <dbReference type="ARBA" id="ARBA00023015"/>
    </source>
</evidence>
<sequence length="289" mass="30915">MLARIESLRPELRRSEQKVADLVLERPNAVINAPLATIAEEAGVSEPTVIRFCRAVGCSGFQDFKLHLAGSLASGAPYIYSGVSATDKPADLAAKVFDRSISTLMQVRNHLNIDAVEKAVDTLAAASRVEFYGHGASGIVAMDAQHKFFRMGIPTVAYNDPHTHGMAATILQPGSVVVAISHTGRTRDLLRSAELALEAGAKVISITACGSPLANISTIALYADVTEDTDVYTPMTSRMAHLAITDVLAVGVALKRGPELAAQLEKSKRNLQEKRLRDGTLISTKRQEG</sequence>
<dbReference type="PANTHER" id="PTHR30514:SF1">
    <property type="entry name" value="HTH-TYPE TRANSCRIPTIONAL REGULATOR HEXR-RELATED"/>
    <property type="match status" value="1"/>
</dbReference>
<feature type="domain" description="SIS" evidence="5">
    <location>
        <begin position="119"/>
        <end position="258"/>
    </location>
</feature>
<dbReference type="NCBIfam" id="NF008451">
    <property type="entry name" value="PRK11302.1"/>
    <property type="match status" value="1"/>
</dbReference>
<dbReference type="Proteomes" id="UP000256763">
    <property type="component" value="Unassembled WGS sequence"/>
</dbReference>
<evidence type="ECO:0000313" key="6">
    <source>
        <dbReference type="EMBL" id="RFA32413.1"/>
    </source>
</evidence>
<dbReference type="OrthoDB" id="257751at2"/>
<dbReference type="InterPro" id="IPR009057">
    <property type="entry name" value="Homeodomain-like_sf"/>
</dbReference>
<name>A0A3E0WJM8_9GAMM</name>
<keyword evidence="1" id="KW-0805">Transcription regulation</keyword>
<dbReference type="Gene3D" id="1.10.10.10">
    <property type="entry name" value="Winged helix-like DNA-binding domain superfamily/Winged helix DNA-binding domain"/>
    <property type="match status" value="1"/>
</dbReference>
<proteinExistence type="predicted"/>
<dbReference type="CDD" id="cd05013">
    <property type="entry name" value="SIS_RpiR"/>
    <property type="match status" value="1"/>
</dbReference>
<comment type="caution">
    <text evidence="6">The sequence shown here is derived from an EMBL/GenBank/DDBJ whole genome shotgun (WGS) entry which is preliminary data.</text>
</comment>
<evidence type="ECO:0000313" key="7">
    <source>
        <dbReference type="Proteomes" id="UP000256763"/>
    </source>
</evidence>
<dbReference type="PANTHER" id="PTHR30514">
    <property type="entry name" value="GLUCOKINASE"/>
    <property type="match status" value="1"/>
</dbReference>
<keyword evidence="2" id="KW-0238">DNA-binding</keyword>
<dbReference type="PROSITE" id="PS51464">
    <property type="entry name" value="SIS"/>
    <property type="match status" value="1"/>
</dbReference>
<dbReference type="Gene3D" id="3.40.50.10490">
    <property type="entry name" value="Glucose-6-phosphate isomerase like protein, domain 1"/>
    <property type="match status" value="1"/>
</dbReference>
<dbReference type="InterPro" id="IPR001347">
    <property type="entry name" value="SIS_dom"/>
</dbReference>
<accession>A0A3E0WJM8</accession>
<evidence type="ECO:0000259" key="5">
    <source>
        <dbReference type="PROSITE" id="PS51464"/>
    </source>
</evidence>
<gene>
    <name evidence="6" type="ORF">CAL65_19685</name>
</gene>
<keyword evidence="3" id="KW-0804">Transcription</keyword>
<dbReference type="InterPro" id="IPR035472">
    <property type="entry name" value="RpiR-like_SIS"/>
</dbReference>
<dbReference type="Pfam" id="PF01418">
    <property type="entry name" value="HTH_6"/>
    <property type="match status" value="1"/>
</dbReference>
<dbReference type="InterPro" id="IPR047640">
    <property type="entry name" value="RpiR-like"/>
</dbReference>
<keyword evidence="7" id="KW-1185">Reference proteome</keyword>
<dbReference type="GO" id="GO:0003700">
    <property type="term" value="F:DNA-binding transcription factor activity"/>
    <property type="evidence" value="ECO:0007669"/>
    <property type="project" value="InterPro"/>
</dbReference>
<dbReference type="RefSeq" id="WP_116303849.1">
    <property type="nucleotide sequence ID" value="NZ_NFZV01000031.1"/>
</dbReference>
<dbReference type="InterPro" id="IPR000281">
    <property type="entry name" value="HTH_RpiR"/>
</dbReference>
<evidence type="ECO:0000259" key="4">
    <source>
        <dbReference type="PROSITE" id="PS51071"/>
    </source>
</evidence>
<dbReference type="GO" id="GO:0003677">
    <property type="term" value="F:DNA binding"/>
    <property type="evidence" value="ECO:0007669"/>
    <property type="project" value="UniProtKB-KW"/>
</dbReference>
<dbReference type="GO" id="GO:0097367">
    <property type="term" value="F:carbohydrate derivative binding"/>
    <property type="evidence" value="ECO:0007669"/>
    <property type="project" value="InterPro"/>
</dbReference>
<evidence type="ECO:0000256" key="2">
    <source>
        <dbReference type="ARBA" id="ARBA00023125"/>
    </source>
</evidence>
<feature type="domain" description="HTH rpiR-type" evidence="4">
    <location>
        <begin position="1"/>
        <end position="75"/>
    </location>
</feature>
<dbReference type="Pfam" id="PF01380">
    <property type="entry name" value="SIS"/>
    <property type="match status" value="1"/>
</dbReference>